<dbReference type="InterPro" id="IPR036890">
    <property type="entry name" value="HATPase_C_sf"/>
</dbReference>
<accession>A0ABV9GXN5</accession>
<feature type="domain" description="Response regulatory" evidence="15">
    <location>
        <begin position="606"/>
        <end position="725"/>
    </location>
</feature>
<feature type="domain" description="PAS" evidence="16">
    <location>
        <begin position="107"/>
        <end position="149"/>
    </location>
</feature>
<dbReference type="Gene3D" id="3.40.50.2300">
    <property type="match status" value="1"/>
</dbReference>
<dbReference type="SUPFAM" id="SSF47384">
    <property type="entry name" value="Homodimeric domain of signal transducing histidine kinase"/>
    <property type="match status" value="1"/>
</dbReference>
<dbReference type="InterPro" id="IPR000700">
    <property type="entry name" value="PAS-assoc_C"/>
</dbReference>
<dbReference type="CDD" id="cd16922">
    <property type="entry name" value="HATPase_EvgS-ArcB-TorS-like"/>
    <property type="match status" value="1"/>
</dbReference>
<dbReference type="InterPro" id="IPR036097">
    <property type="entry name" value="HisK_dim/P_sf"/>
</dbReference>
<keyword evidence="10" id="KW-0902">Two-component regulatory system</keyword>
<dbReference type="NCBIfam" id="TIGR00229">
    <property type="entry name" value="sensory_box"/>
    <property type="match status" value="2"/>
</dbReference>
<dbReference type="InterPro" id="IPR001610">
    <property type="entry name" value="PAC"/>
</dbReference>
<evidence type="ECO:0000256" key="4">
    <source>
        <dbReference type="ARBA" id="ARBA00022475"/>
    </source>
</evidence>
<evidence type="ECO:0000259" key="15">
    <source>
        <dbReference type="PROSITE" id="PS50110"/>
    </source>
</evidence>
<dbReference type="CDD" id="cd00082">
    <property type="entry name" value="HisKA"/>
    <property type="match status" value="1"/>
</dbReference>
<gene>
    <name evidence="18" type="ORF">ACFO3A_11245</name>
</gene>
<keyword evidence="5 12" id="KW-0597">Phosphoprotein</keyword>
<evidence type="ECO:0000256" key="10">
    <source>
        <dbReference type="ARBA" id="ARBA00023012"/>
    </source>
</evidence>
<dbReference type="SMART" id="SM00388">
    <property type="entry name" value="HisKA"/>
    <property type="match status" value="1"/>
</dbReference>
<dbReference type="InterPro" id="IPR011006">
    <property type="entry name" value="CheY-like_superfamily"/>
</dbReference>
<dbReference type="PROSITE" id="PS50109">
    <property type="entry name" value="HIS_KIN"/>
    <property type="match status" value="1"/>
</dbReference>
<sequence length="944" mass="102599">MPDRAALHELQALAQTASPAAQQALADLLSAAEQSAQAQAQRLAAEKHLADLQAVVDRMVQTVGVRIKHWDQPQRALLQLAVTADDFEAQYKGMLLRERTLNQHAIVSATDVQGTITYVNDLFCQINGMAPHELLGQNHRIIASGLHPQGFYTQMWVTISQGETWHGEICNRSPATGRLYWVDATIVPFLDVNGLPQEYISVRTDITERKYLEQTLAREQHFLANITANLGKGVMVLDRHEHCTYLNPEAEHLLGWTQQELQGRALHEKIYFCAEQDVAAGHDSCPVCVCYGLGEVVHFDVQDDLVLLHKERGAFSAAMTVSPLFENGILTGCVTVFHDITEHKRYEAELRQAKEQAEQASQARSSFLANMSHEIRTPLNAIIGFTEALLDTPLDAGQQRQLTTVRQSGHALLRLLNDILDTAKLDKGAVVLEVADFSLRKLCRQLLDMQAPNAANKALALKLDYPPTEPEFFRGDALRLHQVLLNLLSNAIKFTEAGSVTLHVHHTGAQGLCLRVQDSGIGMTPAQLARIFAPFAQADASTTRRFGGTGLGTTIARQLVELMHGRLEVTSTPGQGSCFTVWLPLAQGQPVQQPPQACGPQLPPLRILGVDDISENLELLQLVLRRGGHDVTLAGGGQQALALLAEQDFDLVLMDAHMPDVDGFTAVRRLRALEAARGKARTPVIALSASVLDEDRQQARQAGMDGFAHKPLNVPRLNAEIARVLQLWPQVPAAPLADLCPGSDAVWDEAAALALWGDASRWHSALQRCLETYRTAPAQLAQRNAQGDAADVAALAHRWRGVAGNLQLVALAEALQEVEGQAQHGHAVADAALHTVAQAWQAVQQRCLALGMAEPQASAGIWVSVAPTTALPSPLDGQAERALAQALASLERGEWPDQGLAALAPWLPAAVLQPVAQALEHFDFERAGQLLRQHAVSSSQAAAL</sequence>
<dbReference type="InterPro" id="IPR005467">
    <property type="entry name" value="His_kinase_dom"/>
</dbReference>
<evidence type="ECO:0000259" key="14">
    <source>
        <dbReference type="PROSITE" id="PS50109"/>
    </source>
</evidence>
<dbReference type="Pfam" id="PF08448">
    <property type="entry name" value="PAS_4"/>
    <property type="match status" value="1"/>
</dbReference>
<dbReference type="SUPFAM" id="SSF52172">
    <property type="entry name" value="CheY-like"/>
    <property type="match status" value="1"/>
</dbReference>
<dbReference type="PROSITE" id="PS50113">
    <property type="entry name" value="PAC"/>
    <property type="match status" value="1"/>
</dbReference>
<dbReference type="SMART" id="SM00091">
    <property type="entry name" value="PAS"/>
    <property type="match status" value="2"/>
</dbReference>
<dbReference type="Pfam" id="PF00512">
    <property type="entry name" value="HisKA"/>
    <property type="match status" value="1"/>
</dbReference>
<keyword evidence="4" id="KW-1003">Cell membrane</keyword>
<proteinExistence type="predicted"/>
<dbReference type="InterPro" id="IPR035965">
    <property type="entry name" value="PAS-like_dom_sf"/>
</dbReference>
<feature type="domain" description="PAS" evidence="16">
    <location>
        <begin position="219"/>
        <end position="266"/>
    </location>
</feature>
<keyword evidence="9" id="KW-1133">Transmembrane helix</keyword>
<dbReference type="Pfam" id="PF02518">
    <property type="entry name" value="HATPase_c"/>
    <property type="match status" value="1"/>
</dbReference>
<evidence type="ECO:0000313" key="18">
    <source>
        <dbReference type="EMBL" id="MFC4622787.1"/>
    </source>
</evidence>
<dbReference type="Gene3D" id="1.10.287.130">
    <property type="match status" value="1"/>
</dbReference>
<feature type="domain" description="Histidine kinase" evidence="14">
    <location>
        <begin position="370"/>
        <end position="587"/>
    </location>
</feature>
<evidence type="ECO:0000256" key="11">
    <source>
        <dbReference type="ARBA" id="ARBA00023136"/>
    </source>
</evidence>
<dbReference type="InterPro" id="IPR004358">
    <property type="entry name" value="Sig_transdc_His_kin-like_C"/>
</dbReference>
<dbReference type="SUPFAM" id="SSF55874">
    <property type="entry name" value="ATPase domain of HSP90 chaperone/DNA topoisomerase II/histidine kinase"/>
    <property type="match status" value="1"/>
</dbReference>
<evidence type="ECO:0000256" key="12">
    <source>
        <dbReference type="PROSITE-ProRule" id="PRU00169"/>
    </source>
</evidence>
<dbReference type="Gene3D" id="3.30.565.10">
    <property type="entry name" value="Histidine kinase-like ATPase, C-terminal domain"/>
    <property type="match status" value="1"/>
</dbReference>
<dbReference type="PANTHER" id="PTHR45339">
    <property type="entry name" value="HYBRID SIGNAL TRANSDUCTION HISTIDINE KINASE J"/>
    <property type="match status" value="1"/>
</dbReference>
<keyword evidence="19" id="KW-1185">Reference proteome</keyword>
<dbReference type="SMART" id="SM00448">
    <property type="entry name" value="REC"/>
    <property type="match status" value="1"/>
</dbReference>
<evidence type="ECO:0000256" key="9">
    <source>
        <dbReference type="ARBA" id="ARBA00022989"/>
    </source>
</evidence>
<dbReference type="Gene3D" id="1.20.120.160">
    <property type="entry name" value="HPT domain"/>
    <property type="match status" value="1"/>
</dbReference>
<evidence type="ECO:0000256" key="1">
    <source>
        <dbReference type="ARBA" id="ARBA00000085"/>
    </source>
</evidence>
<keyword evidence="7" id="KW-0547">Nucleotide-binding</keyword>
<dbReference type="EMBL" id="JBHSEW010000009">
    <property type="protein sequence ID" value="MFC4622787.1"/>
    <property type="molecule type" value="Genomic_DNA"/>
</dbReference>
<evidence type="ECO:0000256" key="7">
    <source>
        <dbReference type="ARBA" id="ARBA00022741"/>
    </source>
</evidence>
<dbReference type="SMART" id="SM00086">
    <property type="entry name" value="PAC"/>
    <property type="match status" value="2"/>
</dbReference>
<dbReference type="SUPFAM" id="SSF55785">
    <property type="entry name" value="PYP-like sensor domain (PAS domain)"/>
    <property type="match status" value="2"/>
</dbReference>
<evidence type="ECO:0000256" key="13">
    <source>
        <dbReference type="SAM" id="Coils"/>
    </source>
</evidence>
<dbReference type="Gene3D" id="3.30.450.20">
    <property type="entry name" value="PAS domain"/>
    <property type="match status" value="2"/>
</dbReference>
<evidence type="ECO:0000256" key="5">
    <source>
        <dbReference type="ARBA" id="ARBA00022553"/>
    </source>
</evidence>
<dbReference type="InterPro" id="IPR001789">
    <property type="entry name" value="Sig_transdc_resp-reg_receiver"/>
</dbReference>
<dbReference type="RefSeq" id="WP_377726381.1">
    <property type="nucleotide sequence ID" value="NZ_JBHSEW010000009.1"/>
</dbReference>
<dbReference type="PRINTS" id="PR00344">
    <property type="entry name" value="BCTRLSENSOR"/>
</dbReference>
<evidence type="ECO:0000259" key="16">
    <source>
        <dbReference type="PROSITE" id="PS50112"/>
    </source>
</evidence>
<keyword evidence="11" id="KW-0472">Membrane</keyword>
<dbReference type="InterPro" id="IPR013656">
    <property type="entry name" value="PAS_4"/>
</dbReference>
<dbReference type="SMART" id="SM00387">
    <property type="entry name" value="HATPase_c"/>
    <property type="match status" value="1"/>
</dbReference>
<evidence type="ECO:0000256" key="3">
    <source>
        <dbReference type="ARBA" id="ARBA00012438"/>
    </source>
</evidence>
<keyword evidence="6" id="KW-0812">Transmembrane</keyword>
<dbReference type="GO" id="GO:0005524">
    <property type="term" value="F:ATP binding"/>
    <property type="evidence" value="ECO:0007669"/>
    <property type="project" value="UniProtKB-KW"/>
</dbReference>
<dbReference type="PROSITE" id="PS50110">
    <property type="entry name" value="RESPONSE_REGULATORY"/>
    <property type="match status" value="1"/>
</dbReference>
<reference evidence="19" key="1">
    <citation type="journal article" date="2019" name="Int. J. Syst. Evol. Microbiol.">
        <title>The Global Catalogue of Microorganisms (GCM) 10K type strain sequencing project: providing services to taxonomists for standard genome sequencing and annotation.</title>
        <authorList>
            <consortium name="The Broad Institute Genomics Platform"/>
            <consortium name="The Broad Institute Genome Sequencing Center for Infectious Disease"/>
            <person name="Wu L."/>
            <person name="Ma J."/>
        </authorList>
    </citation>
    <scope>NUCLEOTIDE SEQUENCE [LARGE SCALE GENOMIC DNA]</scope>
    <source>
        <strain evidence="19">JCM 11650</strain>
    </source>
</reference>
<dbReference type="Proteomes" id="UP001595967">
    <property type="component" value="Unassembled WGS sequence"/>
</dbReference>
<feature type="modified residue" description="4-aspartylphosphate" evidence="12">
    <location>
        <position position="655"/>
    </location>
</feature>
<feature type="domain" description="PAC" evidence="17">
    <location>
        <begin position="163"/>
        <end position="218"/>
    </location>
</feature>
<dbReference type="InterPro" id="IPR000014">
    <property type="entry name" value="PAS"/>
</dbReference>
<keyword evidence="13" id="KW-0175">Coiled coil</keyword>
<evidence type="ECO:0000256" key="8">
    <source>
        <dbReference type="ARBA" id="ARBA00022840"/>
    </source>
</evidence>
<evidence type="ECO:0000256" key="2">
    <source>
        <dbReference type="ARBA" id="ARBA00004651"/>
    </source>
</evidence>
<keyword evidence="8 18" id="KW-0067">ATP-binding</keyword>
<comment type="subcellular location">
    <subcellularLocation>
        <location evidence="2">Cell membrane</location>
        <topology evidence="2">Multi-pass membrane protein</topology>
    </subcellularLocation>
</comment>
<dbReference type="CDD" id="cd00130">
    <property type="entry name" value="PAS"/>
    <property type="match status" value="2"/>
</dbReference>
<evidence type="ECO:0000256" key="6">
    <source>
        <dbReference type="ARBA" id="ARBA00022692"/>
    </source>
</evidence>
<dbReference type="EC" id="2.7.13.3" evidence="3"/>
<dbReference type="InterPro" id="IPR013767">
    <property type="entry name" value="PAS_fold"/>
</dbReference>
<comment type="catalytic activity">
    <reaction evidence="1">
        <text>ATP + protein L-histidine = ADP + protein N-phospho-L-histidine.</text>
        <dbReference type="EC" id="2.7.13.3"/>
    </reaction>
</comment>
<dbReference type="InterPro" id="IPR003594">
    <property type="entry name" value="HATPase_dom"/>
</dbReference>
<dbReference type="PANTHER" id="PTHR45339:SF1">
    <property type="entry name" value="HYBRID SIGNAL TRANSDUCTION HISTIDINE KINASE J"/>
    <property type="match status" value="1"/>
</dbReference>
<dbReference type="SUPFAM" id="SSF47226">
    <property type="entry name" value="Histidine-containing phosphotransfer domain, HPT domain"/>
    <property type="match status" value="1"/>
</dbReference>
<evidence type="ECO:0000259" key="17">
    <source>
        <dbReference type="PROSITE" id="PS50113"/>
    </source>
</evidence>
<dbReference type="PROSITE" id="PS50112">
    <property type="entry name" value="PAS"/>
    <property type="match status" value="2"/>
</dbReference>
<evidence type="ECO:0000313" key="19">
    <source>
        <dbReference type="Proteomes" id="UP001595967"/>
    </source>
</evidence>
<organism evidence="18 19">
    <name type="scientific">Comamonas nitrativorans</name>
    <dbReference type="NCBI Taxonomy" id="108437"/>
    <lineage>
        <taxon>Bacteria</taxon>
        <taxon>Pseudomonadati</taxon>
        <taxon>Pseudomonadota</taxon>
        <taxon>Betaproteobacteria</taxon>
        <taxon>Burkholderiales</taxon>
        <taxon>Comamonadaceae</taxon>
        <taxon>Comamonas</taxon>
    </lineage>
</organism>
<comment type="caution">
    <text evidence="18">The sequence shown here is derived from an EMBL/GenBank/DDBJ whole genome shotgun (WGS) entry which is preliminary data.</text>
</comment>
<feature type="coiled-coil region" evidence="13">
    <location>
        <begin position="340"/>
        <end position="370"/>
    </location>
</feature>
<dbReference type="InterPro" id="IPR036641">
    <property type="entry name" value="HPT_dom_sf"/>
</dbReference>
<protein>
    <recommendedName>
        <fullName evidence="3">histidine kinase</fullName>
        <ecNumber evidence="3">2.7.13.3</ecNumber>
    </recommendedName>
</protein>
<dbReference type="InterPro" id="IPR003661">
    <property type="entry name" value="HisK_dim/P_dom"/>
</dbReference>
<dbReference type="Pfam" id="PF00072">
    <property type="entry name" value="Response_reg"/>
    <property type="match status" value="1"/>
</dbReference>
<dbReference type="Pfam" id="PF00989">
    <property type="entry name" value="PAS"/>
    <property type="match status" value="1"/>
</dbReference>
<dbReference type="CDD" id="cd17546">
    <property type="entry name" value="REC_hyHK_CKI1_RcsC-like"/>
    <property type="match status" value="1"/>
</dbReference>
<name>A0ABV9GXN5_9BURK</name>